<protein>
    <submittedName>
        <fullName evidence="2">Uncharacterized protein</fullName>
    </submittedName>
</protein>
<evidence type="ECO:0000256" key="1">
    <source>
        <dbReference type="SAM" id="Phobius"/>
    </source>
</evidence>
<comment type="caution">
    <text evidence="2">The sequence shown here is derived from an EMBL/GenBank/DDBJ whole genome shotgun (WGS) entry which is preliminary data.</text>
</comment>
<keyword evidence="1" id="KW-0472">Membrane</keyword>
<dbReference type="Proteomes" id="UP000320735">
    <property type="component" value="Unassembled WGS sequence"/>
</dbReference>
<evidence type="ECO:0000313" key="3">
    <source>
        <dbReference type="Proteomes" id="UP000320735"/>
    </source>
</evidence>
<reference evidence="2 3" key="1">
    <citation type="submission" date="2019-02" db="EMBL/GenBank/DDBJ databases">
        <title>Deep-cultivation of Planctomycetes and their phenomic and genomic characterization uncovers novel biology.</title>
        <authorList>
            <person name="Wiegand S."/>
            <person name="Jogler M."/>
            <person name="Boedeker C."/>
            <person name="Pinto D."/>
            <person name="Vollmers J."/>
            <person name="Rivas-Marin E."/>
            <person name="Kohn T."/>
            <person name="Peeters S.H."/>
            <person name="Heuer A."/>
            <person name="Rast P."/>
            <person name="Oberbeckmann S."/>
            <person name="Bunk B."/>
            <person name="Jeske O."/>
            <person name="Meyerdierks A."/>
            <person name="Storesund J.E."/>
            <person name="Kallscheuer N."/>
            <person name="Luecker S."/>
            <person name="Lage O.M."/>
            <person name="Pohl T."/>
            <person name="Merkel B.J."/>
            <person name="Hornburger P."/>
            <person name="Mueller R.-W."/>
            <person name="Bruemmer F."/>
            <person name="Labrenz M."/>
            <person name="Spormann A.M."/>
            <person name="Op Den Camp H."/>
            <person name="Overmann J."/>
            <person name="Amann R."/>
            <person name="Jetten M.S.M."/>
            <person name="Mascher T."/>
            <person name="Medema M.H."/>
            <person name="Devos D.P."/>
            <person name="Kaster A.-K."/>
            <person name="Ovreas L."/>
            <person name="Rohde M."/>
            <person name="Galperin M.Y."/>
            <person name="Jogler C."/>
        </authorList>
    </citation>
    <scope>NUCLEOTIDE SEQUENCE [LARGE SCALE GENOMIC DNA]</scope>
    <source>
        <strain evidence="2 3">CA54</strain>
    </source>
</reference>
<keyword evidence="3" id="KW-1185">Reference proteome</keyword>
<sequence length="42" mass="4587">MTDFAKKSRLPRTGTLVFLIGVAALMVWGHLTGNNSFTNHSP</sequence>
<dbReference type="EMBL" id="SJPP01000002">
    <property type="protein sequence ID" value="TWU09512.1"/>
    <property type="molecule type" value="Genomic_DNA"/>
</dbReference>
<evidence type="ECO:0000313" key="2">
    <source>
        <dbReference type="EMBL" id="TWU09512.1"/>
    </source>
</evidence>
<feature type="transmembrane region" description="Helical" evidence="1">
    <location>
        <begin position="12"/>
        <end position="31"/>
    </location>
</feature>
<keyword evidence="1" id="KW-0812">Transmembrane</keyword>
<dbReference type="AlphaFoldDB" id="A0A5C6BCS3"/>
<gene>
    <name evidence="2" type="ORF">CA54_47540</name>
</gene>
<proteinExistence type="predicted"/>
<accession>A0A5C6BCS3</accession>
<organism evidence="2 3">
    <name type="scientific">Symmachiella macrocystis</name>
    <dbReference type="NCBI Taxonomy" id="2527985"/>
    <lineage>
        <taxon>Bacteria</taxon>
        <taxon>Pseudomonadati</taxon>
        <taxon>Planctomycetota</taxon>
        <taxon>Planctomycetia</taxon>
        <taxon>Planctomycetales</taxon>
        <taxon>Planctomycetaceae</taxon>
        <taxon>Symmachiella</taxon>
    </lineage>
</organism>
<keyword evidence="1" id="KW-1133">Transmembrane helix</keyword>
<name>A0A5C6BCS3_9PLAN</name>